<keyword evidence="2 4" id="KW-0238">DNA-binding</keyword>
<keyword evidence="9" id="KW-1185">Reference proteome</keyword>
<dbReference type="SUPFAM" id="SSF56349">
    <property type="entry name" value="DNA breaking-rejoining enzymes"/>
    <property type="match status" value="1"/>
</dbReference>
<dbReference type="NCBIfam" id="NF033517">
    <property type="entry name" value="transpos_IS66"/>
    <property type="match status" value="1"/>
</dbReference>
<dbReference type="Pfam" id="PF13817">
    <property type="entry name" value="DDE_Tnp_IS66_C"/>
    <property type="match status" value="1"/>
</dbReference>
<dbReference type="eggNOG" id="COG4974">
    <property type="taxonomic scope" value="Bacteria"/>
</dbReference>
<dbReference type="PROSITE" id="PS51898">
    <property type="entry name" value="TYR_RECOMBINASE"/>
    <property type="match status" value="1"/>
</dbReference>
<dbReference type="HOGENOM" id="CLU_023034_0_2_6"/>
<dbReference type="OrthoDB" id="5413092at2"/>
<reference evidence="9" key="1">
    <citation type="submission" date="2006-08" db="EMBL/GenBank/DDBJ databases">
        <title>Complete sequence of Alkalilimnicola ehrilichei MLHE-1.</title>
        <authorList>
            <person name="Copeland A."/>
            <person name="Lucas S."/>
            <person name="Lapidus A."/>
            <person name="Barry K."/>
            <person name="Detter J.C."/>
            <person name="Glavina del Rio T."/>
            <person name="Hammon N."/>
            <person name="Israni S."/>
            <person name="Dalin E."/>
            <person name="Tice H."/>
            <person name="Pitluck S."/>
            <person name="Sims D."/>
            <person name="Brettin T."/>
            <person name="Bruce D."/>
            <person name="Han C."/>
            <person name="Tapia R."/>
            <person name="Gilna P."/>
            <person name="Schmutz J."/>
            <person name="Larimer F."/>
            <person name="Land M."/>
            <person name="Hauser L."/>
            <person name="Kyrpides N."/>
            <person name="Mikhailova N."/>
            <person name="Oremland R.S."/>
            <person name="Hoeft S.E."/>
            <person name="Switzer-Blum J."/>
            <person name="Kulp T."/>
            <person name="King G."/>
            <person name="Tabita R."/>
            <person name="Witte B."/>
            <person name="Santini J.M."/>
            <person name="Basu P."/>
            <person name="Hollibaugh J.T."/>
            <person name="Xie G."/>
            <person name="Stolz J.F."/>
            <person name="Richardson P."/>
        </authorList>
    </citation>
    <scope>NUCLEOTIDE SEQUENCE [LARGE SCALE GENOMIC DNA]</scope>
    <source>
        <strain evidence="9">ATCC BAA-1101 / DSM 17681 / MLHE-1</strain>
    </source>
</reference>
<evidence type="ECO:0000256" key="5">
    <source>
        <dbReference type="SAM" id="MobiDB-lite"/>
    </source>
</evidence>
<dbReference type="GO" id="GO:0006310">
    <property type="term" value="P:DNA recombination"/>
    <property type="evidence" value="ECO:0007669"/>
    <property type="project" value="UniProtKB-KW"/>
</dbReference>
<evidence type="ECO:0000256" key="1">
    <source>
        <dbReference type="ARBA" id="ARBA00022908"/>
    </source>
</evidence>
<dbReference type="InterPro" id="IPR002104">
    <property type="entry name" value="Integrase_catalytic"/>
</dbReference>
<dbReference type="InterPro" id="IPR052344">
    <property type="entry name" value="Transposase-related"/>
</dbReference>
<evidence type="ECO:0000313" key="9">
    <source>
        <dbReference type="Proteomes" id="UP000001962"/>
    </source>
</evidence>
<evidence type="ECO:0000256" key="3">
    <source>
        <dbReference type="ARBA" id="ARBA00023172"/>
    </source>
</evidence>
<evidence type="ECO:0000256" key="4">
    <source>
        <dbReference type="PROSITE-ProRule" id="PRU01248"/>
    </source>
</evidence>
<dbReference type="PANTHER" id="PTHR33678:SF1">
    <property type="entry name" value="BLL1576 PROTEIN"/>
    <property type="match status" value="1"/>
</dbReference>
<dbReference type="PROSITE" id="PS51900">
    <property type="entry name" value="CB"/>
    <property type="match status" value="1"/>
</dbReference>
<evidence type="ECO:0000313" key="8">
    <source>
        <dbReference type="EMBL" id="ABI55737.1"/>
    </source>
</evidence>
<dbReference type="AlphaFoldDB" id="Q0ABQ0"/>
<dbReference type="InterPro" id="IPR044068">
    <property type="entry name" value="CB"/>
</dbReference>
<dbReference type="InterPro" id="IPR010998">
    <property type="entry name" value="Integrase_recombinase_N"/>
</dbReference>
<dbReference type="Pfam" id="PF03050">
    <property type="entry name" value="DDE_Tnp_IS66"/>
    <property type="match status" value="1"/>
</dbReference>
<dbReference type="EMBL" id="CP000453">
    <property type="protein sequence ID" value="ABI55737.1"/>
    <property type="molecule type" value="Genomic_DNA"/>
</dbReference>
<feature type="domain" description="Tyr recombinase" evidence="6">
    <location>
        <begin position="103"/>
        <end position="319"/>
    </location>
</feature>
<accession>Q0ABQ0</accession>
<dbReference type="GO" id="GO:0003677">
    <property type="term" value="F:DNA binding"/>
    <property type="evidence" value="ECO:0007669"/>
    <property type="project" value="UniProtKB-UniRule"/>
</dbReference>
<dbReference type="KEGG" id="aeh:Mlg_0383"/>
<evidence type="ECO:0000256" key="2">
    <source>
        <dbReference type="ARBA" id="ARBA00023125"/>
    </source>
</evidence>
<protein>
    <submittedName>
        <fullName evidence="8">Integron integrase</fullName>
    </submittedName>
</protein>
<evidence type="ECO:0000259" key="7">
    <source>
        <dbReference type="PROSITE" id="PS51900"/>
    </source>
</evidence>
<dbReference type="Gene3D" id="1.10.443.10">
    <property type="entry name" value="Intergrase catalytic core"/>
    <property type="match status" value="1"/>
</dbReference>
<dbReference type="PANTHER" id="PTHR33678">
    <property type="entry name" value="BLL1576 PROTEIN"/>
    <property type="match status" value="1"/>
</dbReference>
<dbReference type="InterPro" id="IPR004107">
    <property type="entry name" value="Integrase_SAM-like_N"/>
</dbReference>
<sequence>MARRSPFLDQVRDAIRVRHYSIRTEQAYLTWIRRYILFHGKRHPGEMGAAQVRAFLTDLAVERHVAPATQNQALNALVFLYSKVLEQPLGEIGGTVRAKRRERLPVVLSRDEVSRLLANLSGAYWLIACLQYGSGLRLLESVRLRVKDVDFRHRAVFVRRGKGGKDRVVTLADELITPLQRQVAELEKKLAEKDALLATKEAHWAARECSMFEQIRLLLDSRFGPSTERYHVDQQQLQFDEAEQYADAPVTEPEAEAAQAGETAPSVPAKRRNRGGRVRLPAELPRVEVVHDIPEAQRYCPHDGSELTCIGEEVTEQLDVIPARVQVRRHIRRKYACRCCEEGVHTASMPPQPLPRSMASPGLLAYIATAKYEYGLPLYRQAKGFERKGIPLPRNTLARWMVGVGELLTPLGQALQDHLLAQPLIHMDETTVQVNTEPGRTASSTSYMWVQRGGPPGEQVVRYDYDTSRSGRVPQRLLGDYAGVLVTDGYEGYAQVVRENGITHAGCWAHARRKFVEAQKVQPKGKTGKADWALSLIGKLYRVEREGKTLDPEDRLVLRQQQSRPLIDKLQRWLEKSITQVPPKTAIGKALRYLQTQWPRLTRFLDDGRIPLDNNPAENAIRPFVVGRKNWLFSHTTQGAAASAMIYSVIETAKANGLEPYEYLEDVLTRLPAADTDQAIQALLPWNWGKTIQA</sequence>
<dbReference type="Gene3D" id="1.10.150.130">
    <property type="match status" value="1"/>
</dbReference>
<dbReference type="GO" id="GO:0015074">
    <property type="term" value="P:DNA integration"/>
    <property type="evidence" value="ECO:0007669"/>
    <property type="project" value="UniProtKB-KW"/>
</dbReference>
<dbReference type="InterPro" id="IPR024463">
    <property type="entry name" value="Transposase_TnpC_homeodom"/>
</dbReference>
<dbReference type="InterPro" id="IPR013762">
    <property type="entry name" value="Integrase-like_cat_sf"/>
</dbReference>
<organism evidence="8 9">
    <name type="scientific">Alkalilimnicola ehrlichii (strain ATCC BAA-1101 / DSM 17681 / MLHE-1)</name>
    <dbReference type="NCBI Taxonomy" id="187272"/>
    <lineage>
        <taxon>Bacteria</taxon>
        <taxon>Pseudomonadati</taxon>
        <taxon>Pseudomonadota</taxon>
        <taxon>Gammaproteobacteria</taxon>
        <taxon>Chromatiales</taxon>
        <taxon>Ectothiorhodospiraceae</taxon>
        <taxon>Alkalilimnicola</taxon>
    </lineage>
</organism>
<dbReference type="Pfam" id="PF13005">
    <property type="entry name" value="zf-IS66"/>
    <property type="match status" value="1"/>
</dbReference>
<dbReference type="Pfam" id="PF13495">
    <property type="entry name" value="Phage_int_SAM_4"/>
    <property type="match status" value="1"/>
</dbReference>
<name>Q0ABQ0_ALKEH</name>
<dbReference type="Pfam" id="PF13007">
    <property type="entry name" value="LZ_Tnp_IS66"/>
    <property type="match status" value="1"/>
</dbReference>
<dbReference type="Pfam" id="PF00589">
    <property type="entry name" value="Phage_integrase"/>
    <property type="match status" value="1"/>
</dbReference>
<dbReference type="InterPro" id="IPR011010">
    <property type="entry name" value="DNA_brk_join_enz"/>
</dbReference>
<feature type="region of interest" description="Disordered" evidence="5">
    <location>
        <begin position="247"/>
        <end position="276"/>
    </location>
</feature>
<dbReference type="InterPro" id="IPR039552">
    <property type="entry name" value="IS66_C"/>
</dbReference>
<gene>
    <name evidence="8" type="ordered locus">Mlg_0383</name>
</gene>
<dbReference type="InterPro" id="IPR004291">
    <property type="entry name" value="Transposase_IS66_central"/>
</dbReference>
<proteinExistence type="predicted"/>
<dbReference type="InterPro" id="IPR024474">
    <property type="entry name" value="Znf_dom_IS66"/>
</dbReference>
<dbReference type="Proteomes" id="UP000001962">
    <property type="component" value="Chromosome"/>
</dbReference>
<evidence type="ECO:0000259" key="6">
    <source>
        <dbReference type="PROSITE" id="PS51898"/>
    </source>
</evidence>
<feature type="domain" description="Core-binding (CB)" evidence="7">
    <location>
        <begin position="1"/>
        <end position="85"/>
    </location>
</feature>
<keyword evidence="3" id="KW-0233">DNA recombination</keyword>
<keyword evidence="1" id="KW-0229">DNA integration</keyword>